<feature type="region of interest" description="Disordered" evidence="1">
    <location>
        <begin position="46"/>
        <end position="65"/>
    </location>
</feature>
<evidence type="ECO:0000256" key="1">
    <source>
        <dbReference type="SAM" id="MobiDB-lite"/>
    </source>
</evidence>
<proteinExistence type="predicted"/>
<keyword evidence="3" id="KW-1185">Reference proteome</keyword>
<evidence type="ECO:0000313" key="3">
    <source>
        <dbReference type="Proteomes" id="UP000501690"/>
    </source>
</evidence>
<dbReference type="AlphaFoldDB" id="A0A4D6LMY6"/>
<organism evidence="2 3">
    <name type="scientific">Vigna unguiculata</name>
    <name type="common">Cowpea</name>
    <dbReference type="NCBI Taxonomy" id="3917"/>
    <lineage>
        <taxon>Eukaryota</taxon>
        <taxon>Viridiplantae</taxon>
        <taxon>Streptophyta</taxon>
        <taxon>Embryophyta</taxon>
        <taxon>Tracheophyta</taxon>
        <taxon>Spermatophyta</taxon>
        <taxon>Magnoliopsida</taxon>
        <taxon>eudicotyledons</taxon>
        <taxon>Gunneridae</taxon>
        <taxon>Pentapetalae</taxon>
        <taxon>rosids</taxon>
        <taxon>fabids</taxon>
        <taxon>Fabales</taxon>
        <taxon>Fabaceae</taxon>
        <taxon>Papilionoideae</taxon>
        <taxon>50 kb inversion clade</taxon>
        <taxon>NPAAA clade</taxon>
        <taxon>indigoferoid/millettioid clade</taxon>
        <taxon>Phaseoleae</taxon>
        <taxon>Vigna</taxon>
    </lineage>
</organism>
<reference evidence="2 3" key="1">
    <citation type="submission" date="2019-04" db="EMBL/GenBank/DDBJ databases">
        <title>An improved genome assembly and genetic linkage map for asparagus bean, Vigna unguiculata ssp. sesquipedialis.</title>
        <authorList>
            <person name="Xia Q."/>
            <person name="Zhang R."/>
            <person name="Dong Y."/>
        </authorList>
    </citation>
    <scope>NUCLEOTIDE SEQUENCE [LARGE SCALE GENOMIC DNA]</scope>
    <source>
        <tissue evidence="2">Leaf</tissue>
    </source>
</reference>
<protein>
    <submittedName>
        <fullName evidence="2">Uncharacterized protein</fullName>
    </submittedName>
</protein>
<dbReference type="EMBL" id="CP039348">
    <property type="protein sequence ID" value="QCD89900.1"/>
    <property type="molecule type" value="Genomic_DNA"/>
</dbReference>
<gene>
    <name evidence="2" type="ORF">DEO72_LG4g852</name>
</gene>
<name>A0A4D6LMY6_VIGUN</name>
<sequence>MAVAGRRVARLDVLAQATQSRLGETCRNKSKLALEHSLKRGALVLSEVSSRSGERGSPKRGRVGA</sequence>
<evidence type="ECO:0000313" key="2">
    <source>
        <dbReference type="EMBL" id="QCD89900.1"/>
    </source>
</evidence>
<dbReference type="Proteomes" id="UP000501690">
    <property type="component" value="Linkage Group LG4"/>
</dbReference>
<accession>A0A4D6LMY6</accession>